<dbReference type="InterPro" id="IPR029063">
    <property type="entry name" value="SAM-dependent_MTases_sf"/>
</dbReference>
<gene>
    <name evidence="2" type="ORF">LCGC14_0288190</name>
</gene>
<sequence>MQPPTALNAAFAAGDTAGVIAETLAMDGATTVVDIGCGHGGLAKALTARGFRVTGIDPGEAAIEAARTAAPEADFAVAPGEKLPFADHSFDAAVFLNSLHHVPKARMLDALGEAARVTRAGGTVLVVEPLAEGPFFEAVRPIDDETDIREAANRAVADACRDGRFELRGNVVFERKERFADVDAFIRRVVSVDPTRAPTVEDKRGEVERLFAAKAAQQDGANILAQPLRIYWLRLPA</sequence>
<dbReference type="Gene3D" id="3.40.50.150">
    <property type="entry name" value="Vaccinia Virus protein VP39"/>
    <property type="match status" value="1"/>
</dbReference>
<comment type="caution">
    <text evidence="2">The sequence shown here is derived from an EMBL/GenBank/DDBJ whole genome shotgun (WGS) entry which is preliminary data.</text>
</comment>
<feature type="domain" description="Methyltransferase type 11" evidence="1">
    <location>
        <begin position="33"/>
        <end position="125"/>
    </location>
</feature>
<dbReference type="PANTHER" id="PTHR42912">
    <property type="entry name" value="METHYLTRANSFERASE"/>
    <property type="match status" value="1"/>
</dbReference>
<dbReference type="AlphaFoldDB" id="A0A0F9WZM8"/>
<evidence type="ECO:0000313" key="2">
    <source>
        <dbReference type="EMBL" id="KKN84553.1"/>
    </source>
</evidence>
<protein>
    <recommendedName>
        <fullName evidence="1">Methyltransferase type 11 domain-containing protein</fullName>
    </recommendedName>
</protein>
<organism evidence="2">
    <name type="scientific">marine sediment metagenome</name>
    <dbReference type="NCBI Taxonomy" id="412755"/>
    <lineage>
        <taxon>unclassified sequences</taxon>
        <taxon>metagenomes</taxon>
        <taxon>ecological metagenomes</taxon>
    </lineage>
</organism>
<dbReference type="InterPro" id="IPR013216">
    <property type="entry name" value="Methyltransf_11"/>
</dbReference>
<dbReference type="GO" id="GO:0008757">
    <property type="term" value="F:S-adenosylmethionine-dependent methyltransferase activity"/>
    <property type="evidence" value="ECO:0007669"/>
    <property type="project" value="InterPro"/>
</dbReference>
<name>A0A0F9WZM8_9ZZZZ</name>
<dbReference type="Pfam" id="PF08241">
    <property type="entry name" value="Methyltransf_11"/>
    <property type="match status" value="1"/>
</dbReference>
<dbReference type="EMBL" id="LAZR01000170">
    <property type="protein sequence ID" value="KKN84553.1"/>
    <property type="molecule type" value="Genomic_DNA"/>
</dbReference>
<proteinExistence type="predicted"/>
<reference evidence="2" key="1">
    <citation type="journal article" date="2015" name="Nature">
        <title>Complex archaea that bridge the gap between prokaryotes and eukaryotes.</title>
        <authorList>
            <person name="Spang A."/>
            <person name="Saw J.H."/>
            <person name="Jorgensen S.L."/>
            <person name="Zaremba-Niedzwiedzka K."/>
            <person name="Martijn J."/>
            <person name="Lind A.E."/>
            <person name="van Eijk R."/>
            <person name="Schleper C."/>
            <person name="Guy L."/>
            <person name="Ettema T.J."/>
        </authorList>
    </citation>
    <scope>NUCLEOTIDE SEQUENCE</scope>
</reference>
<dbReference type="SUPFAM" id="SSF53335">
    <property type="entry name" value="S-adenosyl-L-methionine-dependent methyltransferases"/>
    <property type="match status" value="1"/>
</dbReference>
<dbReference type="CDD" id="cd02440">
    <property type="entry name" value="AdoMet_MTases"/>
    <property type="match status" value="1"/>
</dbReference>
<dbReference type="InterPro" id="IPR050508">
    <property type="entry name" value="Methyltransf_Superfamily"/>
</dbReference>
<accession>A0A0F9WZM8</accession>
<evidence type="ECO:0000259" key="1">
    <source>
        <dbReference type="Pfam" id="PF08241"/>
    </source>
</evidence>